<dbReference type="EMBL" id="JACGWJ010000002">
    <property type="protein sequence ID" value="KAL0436913.1"/>
    <property type="molecule type" value="Genomic_DNA"/>
</dbReference>
<proteinExistence type="predicted"/>
<dbReference type="PANTHER" id="PTHR10579:SF158">
    <property type="entry name" value="RETROELEMENT POL POLYPROTEIN-LIKE"/>
    <property type="match status" value="1"/>
</dbReference>
<reference evidence="3" key="2">
    <citation type="journal article" date="2024" name="Plant">
        <title>Genomic evolution and insights into agronomic trait innovations of Sesamum species.</title>
        <authorList>
            <person name="Miao H."/>
            <person name="Wang L."/>
            <person name="Qu L."/>
            <person name="Liu H."/>
            <person name="Sun Y."/>
            <person name="Le M."/>
            <person name="Wang Q."/>
            <person name="Wei S."/>
            <person name="Zheng Y."/>
            <person name="Lin W."/>
            <person name="Duan Y."/>
            <person name="Cao H."/>
            <person name="Xiong S."/>
            <person name="Wang X."/>
            <person name="Wei L."/>
            <person name="Li C."/>
            <person name="Ma Q."/>
            <person name="Ju M."/>
            <person name="Zhao R."/>
            <person name="Li G."/>
            <person name="Mu C."/>
            <person name="Tian Q."/>
            <person name="Mei H."/>
            <person name="Zhang T."/>
            <person name="Gao T."/>
            <person name="Zhang H."/>
        </authorList>
    </citation>
    <scope>NUCLEOTIDE SEQUENCE</scope>
    <source>
        <strain evidence="3">G02</strain>
    </source>
</reference>
<dbReference type="SMART" id="SM00327">
    <property type="entry name" value="VWA"/>
    <property type="match status" value="1"/>
</dbReference>
<protein>
    <submittedName>
        <fullName evidence="3">E3 ubiquitin-protein ligase WAV3</fullName>
    </submittedName>
</protein>
<feature type="domain" description="VWFA" evidence="2">
    <location>
        <begin position="159"/>
        <end position="357"/>
    </location>
</feature>
<dbReference type="InterPro" id="IPR051266">
    <property type="entry name" value="CLCR"/>
</dbReference>
<feature type="region of interest" description="Disordered" evidence="1">
    <location>
        <begin position="1"/>
        <end position="32"/>
    </location>
</feature>
<comment type="caution">
    <text evidence="3">The sequence shown here is derived from an EMBL/GenBank/DDBJ whole genome shotgun (WGS) entry which is preliminary data.</text>
</comment>
<name>A0AAW2W644_SESRA</name>
<evidence type="ECO:0000313" key="3">
    <source>
        <dbReference type="EMBL" id="KAL0436913.1"/>
    </source>
</evidence>
<dbReference type="PANTHER" id="PTHR10579">
    <property type="entry name" value="CALCIUM-ACTIVATED CHLORIDE CHANNEL REGULATOR"/>
    <property type="match status" value="1"/>
</dbReference>
<dbReference type="InterPro" id="IPR002035">
    <property type="entry name" value="VWF_A"/>
</dbReference>
<feature type="compositionally biased region" description="Basic and acidic residues" evidence="1">
    <location>
        <begin position="1"/>
        <end position="17"/>
    </location>
</feature>
<dbReference type="SUPFAM" id="SSF53300">
    <property type="entry name" value="vWA-like"/>
    <property type="match status" value="1"/>
</dbReference>
<dbReference type="Pfam" id="PF00092">
    <property type="entry name" value="VWA"/>
    <property type="match status" value="1"/>
</dbReference>
<dbReference type="AlphaFoldDB" id="A0AAW2W644"/>
<evidence type="ECO:0000256" key="1">
    <source>
        <dbReference type="SAM" id="MobiDB-lite"/>
    </source>
</evidence>
<sequence>MEKKAVPFAEKKWEEIPSRTPATQKPQGRRMNNLSRRENDAWTTVVRRLPPPLLSTSQNISSIFHATESGVFDDDDEVTIPQCDLNQESSSSYNTDAGQFTEALEVETYPEIASVPRSKSHNNFSVLVHLKAQVSTRQHVATDGAGPPVISQISRAPVDLVTVLDVSGSMAGTKLALLKQAMGFVIQNLGPSDRLSVIAFSSSARRLFPLRRMTEIGRQEALQAVNSLISNGGTNIDEGLRKGAKVITDRKWKNPVISIILLSDGQDTYNINSPSTSFPSEYRTLVPVSIGRERDSKCICTVHGGLLSVVIQELKVEVECINPMLQLVSIESGSYRTTLVSDKKKGSIEVGDLYAEEERDFLVTTDIPIDGCSDETPLLKVRCIFKQPVSEKLVTLDPASEVRIHRPVTAQSSVVSVEVDRHQNRLRSAEAMSKARAAAEGGDLTSAVTPGELP</sequence>
<accession>A0AAW2W644</accession>
<dbReference type="PROSITE" id="PS50234">
    <property type="entry name" value="VWFA"/>
    <property type="match status" value="1"/>
</dbReference>
<dbReference type="InterPro" id="IPR036465">
    <property type="entry name" value="vWFA_dom_sf"/>
</dbReference>
<gene>
    <name evidence="3" type="ORF">Sradi_0399200</name>
</gene>
<dbReference type="Gene3D" id="3.40.50.410">
    <property type="entry name" value="von Willebrand factor, type A domain"/>
    <property type="match status" value="1"/>
</dbReference>
<feature type="compositionally biased region" description="Polar residues" evidence="1">
    <location>
        <begin position="20"/>
        <end position="32"/>
    </location>
</feature>
<organism evidence="3">
    <name type="scientific">Sesamum radiatum</name>
    <name type="common">Black benniseed</name>
    <dbReference type="NCBI Taxonomy" id="300843"/>
    <lineage>
        <taxon>Eukaryota</taxon>
        <taxon>Viridiplantae</taxon>
        <taxon>Streptophyta</taxon>
        <taxon>Embryophyta</taxon>
        <taxon>Tracheophyta</taxon>
        <taxon>Spermatophyta</taxon>
        <taxon>Magnoliopsida</taxon>
        <taxon>eudicotyledons</taxon>
        <taxon>Gunneridae</taxon>
        <taxon>Pentapetalae</taxon>
        <taxon>asterids</taxon>
        <taxon>lamiids</taxon>
        <taxon>Lamiales</taxon>
        <taxon>Pedaliaceae</taxon>
        <taxon>Sesamum</taxon>
    </lineage>
</organism>
<evidence type="ECO:0000259" key="2">
    <source>
        <dbReference type="PROSITE" id="PS50234"/>
    </source>
</evidence>
<reference evidence="3" key="1">
    <citation type="submission" date="2020-06" db="EMBL/GenBank/DDBJ databases">
        <authorList>
            <person name="Li T."/>
            <person name="Hu X."/>
            <person name="Zhang T."/>
            <person name="Song X."/>
            <person name="Zhang H."/>
            <person name="Dai N."/>
            <person name="Sheng W."/>
            <person name="Hou X."/>
            <person name="Wei L."/>
        </authorList>
    </citation>
    <scope>NUCLEOTIDE SEQUENCE</scope>
    <source>
        <strain evidence="3">G02</strain>
        <tissue evidence="3">Leaf</tissue>
    </source>
</reference>